<evidence type="ECO:0000313" key="2">
    <source>
        <dbReference type="EMBL" id="ABE48378.1"/>
    </source>
</evidence>
<sequence length="205" mass="22091">MIVMASVQDTVENDKTPDPGKKPGIIALLLSVFCVPLLGVVLGIFALHKSRTVSQGNLFAVLAIGINLIYTVLLVLFLFSAHYVSQGKAVQQQQEEVLEALALQQRGPVDTDRIAQELHGKLELFRETHGAYPSYEQWLSESGALALSDEQREVLVETATPRSTRVGFQACVASNGVSSGVILRPGSGNPPLVAGDCRNIAARRE</sequence>
<dbReference type="HOGENOM" id="CLU_1336201_0_0_4"/>
<proteinExistence type="predicted"/>
<name>Q1GXG9_METFK</name>
<feature type="transmembrane region" description="Helical" evidence="1">
    <location>
        <begin position="59"/>
        <end position="84"/>
    </location>
</feature>
<reference evidence="2 3" key="1">
    <citation type="submission" date="2006-03" db="EMBL/GenBank/DDBJ databases">
        <title>Complete sequence of Methylobacillus flagellatus KT.</title>
        <authorList>
            <consortium name="US DOE Joint Genome Institute"/>
            <person name="Copeland A."/>
            <person name="Lucas S."/>
            <person name="Lapidus A."/>
            <person name="Barry K."/>
            <person name="Detter J.C."/>
            <person name="Glavina del Rio T."/>
            <person name="Hammon N."/>
            <person name="Israni S."/>
            <person name="Dalin E."/>
            <person name="Tice H."/>
            <person name="Pitluck S."/>
            <person name="Brettin T."/>
            <person name="Bruce D."/>
            <person name="Han C."/>
            <person name="Tapia R."/>
            <person name="Saunders E."/>
            <person name="Gilna P."/>
            <person name="Schmutz J."/>
            <person name="Larimer F."/>
            <person name="Land M."/>
            <person name="Kyrpides N."/>
            <person name="Anderson I."/>
            <person name="Richardson P."/>
        </authorList>
    </citation>
    <scope>NUCLEOTIDE SEQUENCE [LARGE SCALE GENOMIC DNA]</scope>
    <source>
        <strain evidence="3">KT / ATCC 51484 / DSM 6875</strain>
    </source>
</reference>
<organism evidence="2 3">
    <name type="scientific">Methylobacillus flagellatus (strain ATCC 51484 / DSM 6875 / VKM B-1610 / KT)</name>
    <dbReference type="NCBI Taxonomy" id="265072"/>
    <lineage>
        <taxon>Bacteria</taxon>
        <taxon>Pseudomonadati</taxon>
        <taxon>Pseudomonadota</taxon>
        <taxon>Betaproteobacteria</taxon>
        <taxon>Nitrosomonadales</taxon>
        <taxon>Methylophilaceae</taxon>
        <taxon>Methylobacillus</taxon>
    </lineage>
</organism>
<dbReference type="KEGG" id="mfa:Mfla_0107"/>
<gene>
    <name evidence="2" type="ordered locus">Mfla_0107</name>
</gene>
<evidence type="ECO:0008006" key="4">
    <source>
        <dbReference type="Google" id="ProtNLM"/>
    </source>
</evidence>
<evidence type="ECO:0000313" key="3">
    <source>
        <dbReference type="Proteomes" id="UP000002440"/>
    </source>
</evidence>
<keyword evidence="3" id="KW-1185">Reference proteome</keyword>
<dbReference type="AlphaFoldDB" id="Q1GXG9"/>
<keyword evidence="1" id="KW-1133">Transmembrane helix</keyword>
<evidence type="ECO:0000256" key="1">
    <source>
        <dbReference type="SAM" id="Phobius"/>
    </source>
</evidence>
<keyword evidence="1" id="KW-0812">Transmembrane</keyword>
<keyword evidence="1" id="KW-0472">Membrane</keyword>
<feature type="transmembrane region" description="Helical" evidence="1">
    <location>
        <begin position="25"/>
        <end position="47"/>
    </location>
</feature>
<dbReference type="EMBL" id="CP000284">
    <property type="protein sequence ID" value="ABE48378.1"/>
    <property type="molecule type" value="Genomic_DNA"/>
</dbReference>
<protein>
    <recommendedName>
        <fullName evidence="4">DUF4190 domain-containing protein</fullName>
    </recommendedName>
</protein>
<dbReference type="OrthoDB" id="8536407at2"/>
<dbReference type="STRING" id="265072.Mfla_0107"/>
<accession>Q1GXG9</accession>
<dbReference type="Proteomes" id="UP000002440">
    <property type="component" value="Chromosome"/>
</dbReference>